<feature type="domain" description="BRO1" evidence="8">
    <location>
        <begin position="6"/>
        <end position="405"/>
    </location>
</feature>
<feature type="region of interest" description="Disordered" evidence="7">
    <location>
        <begin position="678"/>
        <end position="698"/>
    </location>
</feature>
<proteinExistence type="predicted"/>
<dbReference type="Gene3D" id="1.25.40.280">
    <property type="entry name" value="alix/aip1 like domains"/>
    <property type="match status" value="1"/>
</dbReference>
<feature type="compositionally biased region" description="Pro residues" evidence="7">
    <location>
        <begin position="762"/>
        <end position="780"/>
    </location>
</feature>
<evidence type="ECO:0000259" key="8">
    <source>
        <dbReference type="PROSITE" id="PS51180"/>
    </source>
</evidence>
<feature type="coiled-coil region" evidence="6">
    <location>
        <begin position="454"/>
        <end position="492"/>
    </location>
</feature>
<keyword evidence="6" id="KW-0175">Coiled coil</keyword>
<name>A0A0C2ZFN8_9AGAM</name>
<dbReference type="OrthoDB" id="2141925at2759"/>
<dbReference type="InterPro" id="IPR004328">
    <property type="entry name" value="BRO1_dom"/>
</dbReference>
<gene>
    <name evidence="9" type="ORF">SCLCIDRAFT_16323</name>
</gene>
<keyword evidence="3" id="KW-0963">Cytoplasm</keyword>
<evidence type="ECO:0000256" key="6">
    <source>
        <dbReference type="SAM" id="Coils"/>
    </source>
</evidence>
<feature type="compositionally biased region" description="Pro residues" evidence="7">
    <location>
        <begin position="816"/>
        <end position="825"/>
    </location>
</feature>
<feature type="compositionally biased region" description="Low complexity" evidence="7">
    <location>
        <begin position="892"/>
        <end position="904"/>
    </location>
</feature>
<evidence type="ECO:0000256" key="3">
    <source>
        <dbReference type="ARBA" id="ARBA00022490"/>
    </source>
</evidence>
<evidence type="ECO:0000256" key="1">
    <source>
        <dbReference type="ARBA" id="ARBA00004177"/>
    </source>
</evidence>
<dbReference type="CDD" id="cd09237">
    <property type="entry name" value="V_ScBro1_like"/>
    <property type="match status" value="1"/>
</dbReference>
<dbReference type="GO" id="GO:0043328">
    <property type="term" value="P:protein transport to vacuole involved in ubiquitin-dependent protein catabolic process via the multivesicular body sorting pathway"/>
    <property type="evidence" value="ECO:0007669"/>
    <property type="project" value="TreeGrafter"/>
</dbReference>
<reference evidence="9 10" key="1">
    <citation type="submission" date="2014-04" db="EMBL/GenBank/DDBJ databases">
        <authorList>
            <consortium name="DOE Joint Genome Institute"/>
            <person name="Kuo A."/>
            <person name="Kohler A."/>
            <person name="Nagy L.G."/>
            <person name="Floudas D."/>
            <person name="Copeland A."/>
            <person name="Barry K.W."/>
            <person name="Cichocki N."/>
            <person name="Veneault-Fourrey C."/>
            <person name="LaButti K."/>
            <person name="Lindquist E.A."/>
            <person name="Lipzen A."/>
            <person name="Lundell T."/>
            <person name="Morin E."/>
            <person name="Murat C."/>
            <person name="Sun H."/>
            <person name="Tunlid A."/>
            <person name="Henrissat B."/>
            <person name="Grigoriev I.V."/>
            <person name="Hibbett D.S."/>
            <person name="Martin F."/>
            <person name="Nordberg H.P."/>
            <person name="Cantor M.N."/>
            <person name="Hua S.X."/>
        </authorList>
    </citation>
    <scope>NUCLEOTIDE SEQUENCE [LARGE SCALE GENOMIC DNA]</scope>
    <source>
        <strain evidence="9 10">Foug A</strain>
    </source>
</reference>
<feature type="compositionally biased region" description="Low complexity" evidence="7">
    <location>
        <begin position="917"/>
        <end position="940"/>
    </location>
</feature>
<dbReference type="InterPro" id="IPR038499">
    <property type="entry name" value="BRO1_sf"/>
</dbReference>
<dbReference type="GO" id="GO:0005768">
    <property type="term" value="C:endosome"/>
    <property type="evidence" value="ECO:0007669"/>
    <property type="project" value="UniProtKB-SubCell"/>
</dbReference>
<evidence type="ECO:0000313" key="10">
    <source>
        <dbReference type="Proteomes" id="UP000053989"/>
    </source>
</evidence>
<dbReference type="InterPro" id="IPR025304">
    <property type="entry name" value="ALIX_V_dom"/>
</dbReference>
<evidence type="ECO:0000256" key="7">
    <source>
        <dbReference type="SAM" id="MobiDB-lite"/>
    </source>
</evidence>
<dbReference type="InParanoid" id="A0A0C2ZFN8"/>
<dbReference type="STRING" id="1036808.A0A0C2ZFN8"/>
<dbReference type="PANTHER" id="PTHR23030">
    <property type="entry name" value="PCD6 INTERACTING PROTEIN-RELATED"/>
    <property type="match status" value="1"/>
</dbReference>
<dbReference type="Gene3D" id="1.20.140.50">
    <property type="entry name" value="alix/aip1 like domains"/>
    <property type="match status" value="1"/>
</dbReference>
<reference evidence="10" key="2">
    <citation type="submission" date="2015-01" db="EMBL/GenBank/DDBJ databases">
        <title>Evolutionary Origins and Diversification of the Mycorrhizal Mutualists.</title>
        <authorList>
            <consortium name="DOE Joint Genome Institute"/>
            <consortium name="Mycorrhizal Genomics Consortium"/>
            <person name="Kohler A."/>
            <person name="Kuo A."/>
            <person name="Nagy L.G."/>
            <person name="Floudas D."/>
            <person name="Copeland A."/>
            <person name="Barry K.W."/>
            <person name="Cichocki N."/>
            <person name="Veneault-Fourrey C."/>
            <person name="LaButti K."/>
            <person name="Lindquist E.A."/>
            <person name="Lipzen A."/>
            <person name="Lundell T."/>
            <person name="Morin E."/>
            <person name="Murat C."/>
            <person name="Riley R."/>
            <person name="Ohm R."/>
            <person name="Sun H."/>
            <person name="Tunlid A."/>
            <person name="Henrissat B."/>
            <person name="Grigoriev I.V."/>
            <person name="Hibbett D.S."/>
            <person name="Martin F."/>
        </authorList>
    </citation>
    <scope>NUCLEOTIDE SEQUENCE [LARGE SCALE GENOMIC DNA]</scope>
    <source>
        <strain evidence="10">Foug A</strain>
    </source>
</reference>
<dbReference type="CDD" id="cd09242">
    <property type="entry name" value="BRO1_ScBro1_like"/>
    <property type="match status" value="1"/>
</dbReference>
<dbReference type="HOGENOM" id="CLU_003661_0_0_1"/>
<dbReference type="FunCoup" id="A0A0C2ZFN8">
    <property type="interactions" value="363"/>
</dbReference>
<comment type="subcellular location">
    <subcellularLocation>
        <location evidence="2">Cytoplasm</location>
    </subcellularLocation>
    <subcellularLocation>
        <location evidence="1">Endosome</location>
    </subcellularLocation>
</comment>
<dbReference type="PROSITE" id="PS51180">
    <property type="entry name" value="BRO1"/>
    <property type="match status" value="1"/>
</dbReference>
<organism evidence="9 10">
    <name type="scientific">Scleroderma citrinum Foug A</name>
    <dbReference type="NCBI Taxonomy" id="1036808"/>
    <lineage>
        <taxon>Eukaryota</taxon>
        <taxon>Fungi</taxon>
        <taxon>Dikarya</taxon>
        <taxon>Basidiomycota</taxon>
        <taxon>Agaricomycotina</taxon>
        <taxon>Agaricomycetes</taxon>
        <taxon>Agaricomycetidae</taxon>
        <taxon>Boletales</taxon>
        <taxon>Sclerodermatineae</taxon>
        <taxon>Sclerodermataceae</taxon>
        <taxon>Scleroderma</taxon>
    </lineage>
</organism>
<accession>A0A0C2ZFN8</accession>
<dbReference type="AlphaFoldDB" id="A0A0C2ZFN8"/>
<keyword evidence="4" id="KW-0967">Endosome</keyword>
<dbReference type="SMART" id="SM01041">
    <property type="entry name" value="BRO1"/>
    <property type="match status" value="1"/>
</dbReference>
<dbReference type="Pfam" id="PF03097">
    <property type="entry name" value="BRO1"/>
    <property type="match status" value="1"/>
</dbReference>
<evidence type="ECO:0000313" key="9">
    <source>
        <dbReference type="EMBL" id="KIM60503.1"/>
    </source>
</evidence>
<feature type="compositionally biased region" description="Pro residues" evidence="7">
    <location>
        <begin position="867"/>
        <end position="891"/>
    </location>
</feature>
<dbReference type="PANTHER" id="PTHR23030:SF30">
    <property type="entry name" value="TYROSINE-PROTEIN PHOSPHATASE NON-RECEPTOR TYPE 23"/>
    <property type="match status" value="1"/>
</dbReference>
<feature type="region of interest" description="Disordered" evidence="7">
    <location>
        <begin position="753"/>
        <end position="940"/>
    </location>
</feature>
<feature type="compositionally biased region" description="Pro residues" evidence="7">
    <location>
        <begin position="799"/>
        <end position="808"/>
    </location>
</feature>
<sequence length="940" mass="104558">MSHQSPMISIPKKTTDEVDWTTPIRHLIAKSYGENPDSYIQECQALQRCRQDAVKGAGSDTTGRDLLYKYFGQLELLELRFPEMRANFSWNDAFTNKMTTQTSIAYEKASVLFQIAATQSAIATSQNRFEAEGTKLSFYYFRACAGMLTYINENFLHAPSTDLSREVIKFLVGVILAQGTEVFLEKCIEEKKVHALVAKIASQAASMYISLNEEVKDFQGKGIFDRNWVTLIQIKSKLFPSLAQFYRAQADNKAGNHGDALARFVLAESLAKEAHRSAPSFSAAFSHVSSTLPADAGSSILERTKSHLQLCTERKNEAQRENDLIYNAVVPSADVLPHIEKATVATPISIQEVYGSPDVQKIIGPDIFLRLIPLSVHESASVYSEEKAKLVRKEVENAESAEVEARSALEAMGIQGGLERFKVIADGDTEDNAIPLDVRRWIEDIGVIEGREGVDSLLQELERLKEGVRSELESVSRELEAESHECEAMRIKYDHLWTQEPSAGLNKSLRQDLKSHMTALDAAASSDQQVATFWDSVKGDILILLSPEIEEVFRASAQPGVPSQSLLDLDVGHDEQERAKIGQFTTEIEERLGMVKKISYERNEVLKDLKEKIQADDVSHLLLLNRRNTGVEPALFAAELEKFKPFQQRLAATIHHQQVALQEIQNLWKGLRDLAGRGPGAKKWEEQEKRKKETARRFSRARDGYMDVRDGITKGLQFYNQLTELSSSLTRNVKSFVAERRAERKKLIGQAEVQLTLSAPKRPFPPVDSKPPLPPPPRSPPTLDASFASMNLQGNKRGTPPPPKPPQASRPSSYSSPPPPPPQPQRPSSYNFPPPPPQPTRNSYVPAQDPYAGLGLFGSPHVLSPPSTQPSAPPPPPPSQRQPTFPPPPPSQSSYQSYTPRSPFSVPPPPNTPPRLPSQYQSVPPPQQGHGSQYQYGYGR</sequence>
<dbReference type="PRINTS" id="PR01217">
    <property type="entry name" value="PRICHEXTENSN"/>
</dbReference>
<evidence type="ECO:0000256" key="2">
    <source>
        <dbReference type="ARBA" id="ARBA00004496"/>
    </source>
</evidence>
<dbReference type="EMBL" id="KN822061">
    <property type="protein sequence ID" value="KIM60503.1"/>
    <property type="molecule type" value="Genomic_DNA"/>
</dbReference>
<feature type="compositionally biased region" description="Pro residues" evidence="7">
    <location>
        <begin position="905"/>
        <end position="916"/>
    </location>
</feature>
<keyword evidence="10" id="KW-1185">Reference proteome</keyword>
<feature type="compositionally biased region" description="Basic and acidic residues" evidence="7">
    <location>
        <begin position="682"/>
        <end position="691"/>
    </location>
</feature>
<dbReference type="Proteomes" id="UP000053989">
    <property type="component" value="Unassembled WGS sequence"/>
</dbReference>
<evidence type="ECO:0000256" key="4">
    <source>
        <dbReference type="ARBA" id="ARBA00022753"/>
    </source>
</evidence>
<protein>
    <recommendedName>
        <fullName evidence="5">BRO domain-containing protein 1</fullName>
    </recommendedName>
</protein>
<evidence type="ECO:0000256" key="5">
    <source>
        <dbReference type="ARBA" id="ARBA00041284"/>
    </source>
</evidence>
<dbReference type="Pfam" id="PF13949">
    <property type="entry name" value="ALIX_LYPXL_bnd"/>
    <property type="match status" value="1"/>
</dbReference>
<dbReference type="Gene3D" id="1.20.120.560">
    <property type="entry name" value="alix/aip1 in complex with the ypdl late domain"/>
    <property type="match status" value="1"/>
</dbReference>